<keyword evidence="2" id="KW-1185">Reference proteome</keyword>
<dbReference type="Proteomes" id="UP000284842">
    <property type="component" value="Unassembled WGS sequence"/>
</dbReference>
<evidence type="ECO:0000313" key="1">
    <source>
        <dbReference type="EMBL" id="PPR05203.1"/>
    </source>
</evidence>
<name>A0A409YQB8_9AGAR</name>
<sequence>MPHASLEAAKSHYTLSMVCRRWSQLAHVAYIPFTIYEVRYTGPDQSVEETRPEFDTAVESFALRIHIPDVHKLIDDPVACSYSSPITHLSLSYAAVYDCSFVNSIIPNSWFNLQTLKLFISYHVDTMDTQIVSLENAPFLTDIEIEAEVHFRFAHSLTNVKRYKEHCLDPVIFLYSMQHATAMEQLVYTI</sequence>
<comment type="caution">
    <text evidence="1">The sequence shown here is derived from an EMBL/GenBank/DDBJ whole genome shotgun (WGS) entry which is preliminary data.</text>
</comment>
<protein>
    <submittedName>
        <fullName evidence="1">Uncharacterized protein</fullName>
    </submittedName>
</protein>
<reference evidence="1 2" key="1">
    <citation type="journal article" date="2018" name="Evol. Lett.">
        <title>Horizontal gene cluster transfer increased hallucinogenic mushroom diversity.</title>
        <authorList>
            <person name="Reynolds H.T."/>
            <person name="Vijayakumar V."/>
            <person name="Gluck-Thaler E."/>
            <person name="Korotkin H.B."/>
            <person name="Matheny P.B."/>
            <person name="Slot J.C."/>
        </authorList>
    </citation>
    <scope>NUCLEOTIDE SEQUENCE [LARGE SCALE GENOMIC DNA]</scope>
    <source>
        <strain evidence="1 2">2629</strain>
    </source>
</reference>
<evidence type="ECO:0000313" key="2">
    <source>
        <dbReference type="Proteomes" id="UP000284842"/>
    </source>
</evidence>
<dbReference type="AlphaFoldDB" id="A0A409YQB8"/>
<dbReference type="EMBL" id="NHTK01000839">
    <property type="protein sequence ID" value="PPR05203.1"/>
    <property type="molecule type" value="Genomic_DNA"/>
</dbReference>
<organism evidence="1 2">
    <name type="scientific">Panaeolus cyanescens</name>
    <dbReference type="NCBI Taxonomy" id="181874"/>
    <lineage>
        <taxon>Eukaryota</taxon>
        <taxon>Fungi</taxon>
        <taxon>Dikarya</taxon>
        <taxon>Basidiomycota</taxon>
        <taxon>Agaricomycotina</taxon>
        <taxon>Agaricomycetes</taxon>
        <taxon>Agaricomycetidae</taxon>
        <taxon>Agaricales</taxon>
        <taxon>Agaricineae</taxon>
        <taxon>Galeropsidaceae</taxon>
        <taxon>Panaeolus</taxon>
    </lineage>
</organism>
<dbReference type="InParanoid" id="A0A409YQB8"/>
<proteinExistence type="predicted"/>
<accession>A0A409YQB8</accession>
<gene>
    <name evidence="1" type="ORF">CVT24_010304</name>
</gene>